<organism evidence="1 2">
    <name type="scientific">Ancylostoma ceylanicum</name>
    <dbReference type="NCBI Taxonomy" id="53326"/>
    <lineage>
        <taxon>Eukaryota</taxon>
        <taxon>Metazoa</taxon>
        <taxon>Ecdysozoa</taxon>
        <taxon>Nematoda</taxon>
        <taxon>Chromadorea</taxon>
        <taxon>Rhabditida</taxon>
        <taxon>Rhabditina</taxon>
        <taxon>Rhabditomorpha</taxon>
        <taxon>Strongyloidea</taxon>
        <taxon>Ancylostomatidae</taxon>
        <taxon>Ancylostomatinae</taxon>
        <taxon>Ancylostoma</taxon>
    </lineage>
</organism>
<keyword evidence="2" id="KW-1185">Reference proteome</keyword>
<evidence type="ECO:0000313" key="1">
    <source>
        <dbReference type="EMBL" id="EYC13475.1"/>
    </source>
</evidence>
<protein>
    <submittedName>
        <fullName evidence="1">Uncharacterized protein</fullName>
    </submittedName>
</protein>
<name>A0A016UE99_9BILA</name>
<accession>A0A016UE99</accession>
<gene>
    <name evidence="1" type="primary">Acey_s0043.g731</name>
    <name evidence="1" type="ORF">Y032_0043g731</name>
</gene>
<evidence type="ECO:0000313" key="2">
    <source>
        <dbReference type="Proteomes" id="UP000024635"/>
    </source>
</evidence>
<reference evidence="2" key="1">
    <citation type="journal article" date="2015" name="Nat. Genet.">
        <title>The genome and transcriptome of the zoonotic hookworm Ancylostoma ceylanicum identify infection-specific gene families.</title>
        <authorList>
            <person name="Schwarz E.M."/>
            <person name="Hu Y."/>
            <person name="Antoshechkin I."/>
            <person name="Miller M.M."/>
            <person name="Sternberg P.W."/>
            <person name="Aroian R.V."/>
        </authorList>
    </citation>
    <scope>NUCLEOTIDE SEQUENCE</scope>
    <source>
        <strain evidence="2">HY135</strain>
    </source>
</reference>
<proteinExistence type="predicted"/>
<dbReference type="Proteomes" id="UP000024635">
    <property type="component" value="Unassembled WGS sequence"/>
</dbReference>
<sequence>MEHALMICWVLDTSTVEKLAIVRTQFHFAKMMVPVKIEPLHVSQPDTSVLAIGNSIFGLFIARNVQMEATDCSTGISFYRNDCTGGDRTLGPASVYFVFCRIKV</sequence>
<dbReference type="EMBL" id="JARK01001379">
    <property type="protein sequence ID" value="EYC13475.1"/>
    <property type="molecule type" value="Genomic_DNA"/>
</dbReference>
<comment type="caution">
    <text evidence="1">The sequence shown here is derived from an EMBL/GenBank/DDBJ whole genome shotgun (WGS) entry which is preliminary data.</text>
</comment>
<dbReference type="AlphaFoldDB" id="A0A016UE99"/>